<name>A0A8S5VG26_9CAUD</name>
<accession>A0A8S5VG26</accession>
<organism evidence="1">
    <name type="scientific">Siphoviridae sp. ct3R43</name>
    <dbReference type="NCBI Taxonomy" id="2825321"/>
    <lineage>
        <taxon>Viruses</taxon>
        <taxon>Duplodnaviria</taxon>
        <taxon>Heunggongvirae</taxon>
        <taxon>Uroviricota</taxon>
        <taxon>Caudoviricetes</taxon>
    </lineage>
</organism>
<dbReference type="EMBL" id="BK016262">
    <property type="protein sequence ID" value="DAG05638.1"/>
    <property type="molecule type" value="Genomic_DNA"/>
</dbReference>
<evidence type="ECO:0000313" key="1">
    <source>
        <dbReference type="EMBL" id="DAG05638.1"/>
    </source>
</evidence>
<sequence length="63" mass="6760">MIKATIKTGENGVLELEGTAKEITVEVAGLIQSVYLALDEPTRAIYKEALLIAIKEGMILNGD</sequence>
<proteinExistence type="predicted"/>
<protein>
    <submittedName>
        <fullName evidence="1">Uncharacterized protein</fullName>
    </submittedName>
</protein>
<reference evidence="1" key="1">
    <citation type="journal article" date="2021" name="Proc. Natl. Acad. Sci. U.S.A.">
        <title>A Catalog of Tens of Thousands of Viruses from Human Metagenomes Reveals Hidden Associations with Chronic Diseases.</title>
        <authorList>
            <person name="Tisza M.J."/>
            <person name="Buck C.B."/>
        </authorList>
    </citation>
    <scope>NUCLEOTIDE SEQUENCE</scope>
    <source>
        <strain evidence="1">Ct3R43</strain>
    </source>
</reference>